<evidence type="ECO:0000256" key="1">
    <source>
        <dbReference type="SAM" id="MobiDB-lite"/>
    </source>
</evidence>
<name>A0A8S5NCJ8_9CAUD</name>
<feature type="region of interest" description="Disordered" evidence="1">
    <location>
        <begin position="1006"/>
        <end position="1028"/>
    </location>
</feature>
<feature type="compositionally biased region" description="Low complexity" evidence="1">
    <location>
        <begin position="1012"/>
        <end position="1026"/>
    </location>
</feature>
<dbReference type="EMBL" id="BK015128">
    <property type="protein sequence ID" value="DAD92103.1"/>
    <property type="molecule type" value="Genomic_DNA"/>
</dbReference>
<reference evidence="2" key="1">
    <citation type="journal article" date="2021" name="Proc. Natl. Acad. Sci. U.S.A.">
        <title>A Catalog of Tens of Thousands of Viruses from Human Metagenomes Reveals Hidden Associations with Chronic Diseases.</title>
        <authorList>
            <person name="Tisza M.J."/>
            <person name="Buck C.B."/>
        </authorList>
    </citation>
    <scope>NUCLEOTIDE SEQUENCE</scope>
    <source>
        <strain evidence="2">Ct0Tg8</strain>
    </source>
</reference>
<dbReference type="Gene3D" id="2.60.120.260">
    <property type="entry name" value="Galactose-binding domain-like"/>
    <property type="match status" value="1"/>
</dbReference>
<accession>A0A8S5NCJ8</accession>
<proteinExistence type="predicted"/>
<evidence type="ECO:0000313" key="2">
    <source>
        <dbReference type="EMBL" id="DAD92103.1"/>
    </source>
</evidence>
<sequence length="1906" mass="211164">MIITIYDKSGKARAEISAGESSTQQKGVQSDNVLSLSFTHYEHIALDVNDYVDFEGERYWLTERYVPAQKSEGEWTYDVKLYGIESMIKRFLVLETTDGNAEPVFTLTATARDHVAMVVKCINNGMGQTTDWKVGRVDGQELIVIDYEGKYCDEALKEIAEKVGGGAEWWVEGQTVNICRCEHGEEIEIGYGKGLTSLERETGNTNKFYTRLFAIGSSRNIDAEKYGHSRLMLPGGRQYVEVHTDEYGVYDHYEKDAFSGIYPRRTGEVSSVRSEEVKGDDGKTFTVYYFKDETLSFDPNEYELAGEKKRVSFADGELAGLGASDDHYFEVNFDSKTREFEIITIWPYADNTQVPGGKLVPKAGDHYILWNVRMPEEYYRKAEEELMAAVEKYNAEHWQDISVYKAPTDHVWMEENNAVLYVGRRVRLVSEKYFADKGYRQSRVTKITRKVNLPSQMDLEISDALQTGALEKVNDSIGELKNYTKSRTEGAALPDVIRSWDSTQPTDNNLFSAKRSMQEFLSCKNNDTAQGLIRFMEGLKLGDGEMGLDAKGGAKLSDVVVDRVHDAKSTPADRVMIGAQGFDLYMGADGKSHMYVDYLVARAKFFAASAEVRKVSYSGGTTIFSNAGSTIAKVTYVFDAAGERVIAYKCYALADDGTTRTANWWHVGMMALCQTFNVKAGKTERLQNRYYWRMVIGVGQETLEDSKLYDYVILSNVREFVGGEAMLPNKGVRVLADETGRVLRWGGVAVATVYDGELVSMAELFAKQEKGRTTDDGGNVIAQRVFYGYEAVNGGEPDAPAAGDVIVQVGDQIRWKSHGNVIKLSTSTEDNATDSAPAITMYHQIGALWETDEEDSEEQPVRNPYQWKEVTCVISPEQVLLNARRFKLFTKSVDNIIEPYVVMYTIVPSCSCIVRHTATRSTTPEVIEAETVKRVGNTTELLSSSDVKYMADVVWQDGNGVETMALTDVHTRGLYNVKSLKIKAYMLKDAEKMLAECDIAVLQDGADGKPGSDGAPGAPGDNGTDGESAIEVMWNPNPLVLSTERDSDGNVSAVIDSDSVARVKFSRDGEDWGMSHLLGYPSAQPRGCDAVVGADNDGFYVRIKSVFQHTVTASDGTTILVPVTTASVTLAARYKAADGTDSYIYTTLKVDIEVSAVWGGIEMNMKGLKSEFTEVSNKYDKLPLKTPGQLTEYTSTIKQTARNIALKVNETAVGRKNLLVGSALKRQGGVRIGTYEGGGIETLNGVNGVNCAHVISAGLDYFSGLFWWPITPDLTKCIKIEKNKKYTASVWVKCDRLDPLVRIEIRWAENATGTRLSDGFSESFQIKKIKEWQFCSFTFDTGNTIYDYIECNFWTRSKEDGITTNAWFCQPMLVEGDEYVGWSLSEDDVDYIGGNLLDNTDTLKTGGTLTVATENTGLHPTDGSADEIAQQTYNGCATLNSDARYYSGNIDTVKWDLGDTGFVKQGQDYMFSFMAKGNKGGQFTAYFYKSDTTEEVFVEVLDRVNGSNQHSAANGNAQVEFKKDYEWEQYWVHWRVVGSNLPKYVLIRCLKGTDLYVSQPKLEYGATVTEYRATKTDYIEDKSVAGKLLDTGIDLVHRKITMTADTAEFRANNGKTMAVFTADGLNTSLVKAERLETKGEEAVVKIADGMISVYGRANAPNIRFGVNAEGYAVMEYYDNAGNLLYDLGPAGMSTIKTQAAAISAQQFYPVTNTALTSPYTYELQCKSSMGSYDLKYLCAKGSNNDRLLFGREGFGQSGVLVSSNLGVGSDKALFLYLYSAPRVNGQVVADKNADRGLTTQALAKAADGCYFTSDKNLAVNGRLNNVAIGEFIPFDVKTQSNMQDRILMLHENETISLPRLYFGGWLKQSLSSTTTLVKPDTVRLQVYGGGMFTQRGTWDGTMALEL</sequence>
<protein>
    <submittedName>
        <fullName evidence="2">Tail protein</fullName>
    </submittedName>
</protein>
<organism evidence="2">
    <name type="scientific">Myoviridae sp. ct0Tg8</name>
    <dbReference type="NCBI Taxonomy" id="2826598"/>
    <lineage>
        <taxon>Viruses</taxon>
        <taxon>Duplodnaviria</taxon>
        <taxon>Heunggongvirae</taxon>
        <taxon>Uroviricota</taxon>
        <taxon>Caudoviricetes</taxon>
    </lineage>
</organism>